<dbReference type="Proteomes" id="UP000708208">
    <property type="component" value="Unassembled WGS sequence"/>
</dbReference>
<gene>
    <name evidence="1" type="ORF">AFUS01_LOCUS3438</name>
</gene>
<evidence type="ECO:0000313" key="1">
    <source>
        <dbReference type="EMBL" id="CAG7689945.1"/>
    </source>
</evidence>
<reference evidence="1" key="1">
    <citation type="submission" date="2021-06" db="EMBL/GenBank/DDBJ databases">
        <authorList>
            <person name="Hodson N. C."/>
            <person name="Mongue J. A."/>
            <person name="Jaron S. K."/>
        </authorList>
    </citation>
    <scope>NUCLEOTIDE SEQUENCE</scope>
</reference>
<proteinExistence type="predicted"/>
<dbReference type="EMBL" id="CAJVCH010020733">
    <property type="protein sequence ID" value="CAG7689945.1"/>
    <property type="molecule type" value="Genomic_DNA"/>
</dbReference>
<dbReference type="AlphaFoldDB" id="A0A8J2J9Z6"/>
<name>A0A8J2J9Z6_9HEXA</name>
<sequence length="22" mass="2511">SKFEGLCIHLDCFFQLRIGGNL</sequence>
<feature type="non-terminal residue" evidence="1">
    <location>
        <position position="1"/>
    </location>
</feature>
<comment type="caution">
    <text evidence="1">The sequence shown here is derived from an EMBL/GenBank/DDBJ whole genome shotgun (WGS) entry which is preliminary data.</text>
</comment>
<organism evidence="1 2">
    <name type="scientific">Allacma fusca</name>
    <dbReference type="NCBI Taxonomy" id="39272"/>
    <lineage>
        <taxon>Eukaryota</taxon>
        <taxon>Metazoa</taxon>
        <taxon>Ecdysozoa</taxon>
        <taxon>Arthropoda</taxon>
        <taxon>Hexapoda</taxon>
        <taxon>Collembola</taxon>
        <taxon>Symphypleona</taxon>
        <taxon>Sminthuridae</taxon>
        <taxon>Allacma</taxon>
    </lineage>
</organism>
<accession>A0A8J2J9Z6</accession>
<protein>
    <submittedName>
        <fullName evidence="1">Uncharacterized protein</fullName>
    </submittedName>
</protein>
<keyword evidence="2" id="KW-1185">Reference proteome</keyword>
<evidence type="ECO:0000313" key="2">
    <source>
        <dbReference type="Proteomes" id="UP000708208"/>
    </source>
</evidence>